<dbReference type="PANTHER" id="PTHR36166:SF1">
    <property type="entry name" value="SRPBCC DOMAIN-CONTAINING PROTEIN"/>
    <property type="match status" value="1"/>
</dbReference>
<dbReference type="EMBL" id="CP000698">
    <property type="protein sequence ID" value="ABQ27507.1"/>
    <property type="molecule type" value="Genomic_DNA"/>
</dbReference>
<dbReference type="SUPFAM" id="SSF55961">
    <property type="entry name" value="Bet v1-like"/>
    <property type="match status" value="1"/>
</dbReference>
<proteinExistence type="predicted"/>
<dbReference type="PANTHER" id="PTHR36166">
    <property type="entry name" value="CHROMOSOME 9, WHOLE GENOME SHOTGUN SEQUENCE"/>
    <property type="match status" value="1"/>
</dbReference>
<gene>
    <name evidence="1" type="ordered locus">Gura_3350</name>
</gene>
<organism evidence="1 2">
    <name type="scientific">Geotalea uraniireducens (strain Rf4)</name>
    <name type="common">Geobacter uraniireducens</name>
    <dbReference type="NCBI Taxonomy" id="351605"/>
    <lineage>
        <taxon>Bacteria</taxon>
        <taxon>Pseudomonadati</taxon>
        <taxon>Thermodesulfobacteriota</taxon>
        <taxon>Desulfuromonadia</taxon>
        <taxon>Geobacterales</taxon>
        <taxon>Geobacteraceae</taxon>
        <taxon>Geotalea</taxon>
    </lineage>
</organism>
<name>A5G6T9_GEOUR</name>
<dbReference type="HOGENOM" id="CLU_069867_4_0_7"/>
<evidence type="ECO:0000313" key="2">
    <source>
        <dbReference type="Proteomes" id="UP000006695"/>
    </source>
</evidence>
<dbReference type="KEGG" id="gur:Gura_3350"/>
<dbReference type="Pfam" id="PF10604">
    <property type="entry name" value="Polyketide_cyc2"/>
    <property type="match status" value="1"/>
</dbReference>
<keyword evidence="2" id="KW-1185">Reference proteome</keyword>
<evidence type="ECO:0008006" key="3">
    <source>
        <dbReference type="Google" id="ProtNLM"/>
    </source>
</evidence>
<protein>
    <recommendedName>
        <fullName evidence="3">SRPBCC domain-containing protein</fullName>
    </recommendedName>
</protein>
<accession>A5G6T9</accession>
<dbReference type="Gene3D" id="3.30.530.20">
    <property type="match status" value="1"/>
</dbReference>
<dbReference type="InterPro" id="IPR019587">
    <property type="entry name" value="Polyketide_cyclase/dehydratase"/>
</dbReference>
<dbReference type="InterPro" id="IPR023393">
    <property type="entry name" value="START-like_dom_sf"/>
</dbReference>
<evidence type="ECO:0000313" key="1">
    <source>
        <dbReference type="EMBL" id="ABQ27507.1"/>
    </source>
</evidence>
<dbReference type="AlphaFoldDB" id="A5G6T9"/>
<sequence length="157" mass="18178">MSHRCEMKEIRTEITLETPVERIWELLSDCKLYPQWNPLFQRATGRMNAGEQLELVVNLPEIGPFVVRPKMLTVEPQSRFCWQHTLLFAGLFTWKYCTELEILAPHRLKFIQRSEFGGILGPLFNLGMGASVRAGLAQMNEAIRRWGEKGNIQCLRC</sequence>
<reference evidence="1 2" key="1">
    <citation type="submission" date="2007-05" db="EMBL/GenBank/DDBJ databases">
        <title>Complete sequence of Geobacter uraniireducens Rf4.</title>
        <authorList>
            <consortium name="US DOE Joint Genome Institute"/>
            <person name="Copeland A."/>
            <person name="Lucas S."/>
            <person name="Lapidus A."/>
            <person name="Barry K."/>
            <person name="Detter J.C."/>
            <person name="Glavina del Rio T."/>
            <person name="Hammon N."/>
            <person name="Israni S."/>
            <person name="Dalin E."/>
            <person name="Tice H."/>
            <person name="Pitluck S."/>
            <person name="Chertkov O."/>
            <person name="Brettin T."/>
            <person name="Bruce D."/>
            <person name="Han C."/>
            <person name="Schmutz J."/>
            <person name="Larimer F."/>
            <person name="Land M."/>
            <person name="Hauser L."/>
            <person name="Kyrpides N."/>
            <person name="Mikhailova N."/>
            <person name="Shelobolina E."/>
            <person name="Aklujkar M."/>
            <person name="Lovley D."/>
            <person name="Richardson P."/>
        </authorList>
    </citation>
    <scope>NUCLEOTIDE SEQUENCE [LARGE SCALE GENOMIC DNA]</scope>
    <source>
        <strain evidence="1 2">Rf4</strain>
    </source>
</reference>
<dbReference type="Proteomes" id="UP000006695">
    <property type="component" value="Chromosome"/>
</dbReference>
<dbReference type="CDD" id="cd07822">
    <property type="entry name" value="SRPBCC_4"/>
    <property type="match status" value="1"/>
</dbReference>
<dbReference type="STRING" id="351605.Gura_3350"/>